<dbReference type="AlphaFoldDB" id="A0AAE1XKF7"/>
<keyword evidence="2" id="KW-1185">Reference proteome</keyword>
<gene>
    <name evidence="1" type="ORF">Salat_2955500</name>
</gene>
<organism evidence="1 2">
    <name type="scientific">Sesamum alatum</name>
    <dbReference type="NCBI Taxonomy" id="300844"/>
    <lineage>
        <taxon>Eukaryota</taxon>
        <taxon>Viridiplantae</taxon>
        <taxon>Streptophyta</taxon>
        <taxon>Embryophyta</taxon>
        <taxon>Tracheophyta</taxon>
        <taxon>Spermatophyta</taxon>
        <taxon>Magnoliopsida</taxon>
        <taxon>eudicotyledons</taxon>
        <taxon>Gunneridae</taxon>
        <taxon>Pentapetalae</taxon>
        <taxon>asterids</taxon>
        <taxon>lamiids</taxon>
        <taxon>Lamiales</taxon>
        <taxon>Pedaliaceae</taxon>
        <taxon>Sesamum</taxon>
    </lineage>
</organism>
<dbReference type="InterPro" id="IPR023213">
    <property type="entry name" value="CAT-like_dom_sf"/>
</dbReference>
<proteinExistence type="predicted"/>
<dbReference type="Gene3D" id="3.30.559.10">
    <property type="entry name" value="Chloramphenicol acetyltransferase-like domain"/>
    <property type="match status" value="1"/>
</dbReference>
<reference evidence="1" key="2">
    <citation type="journal article" date="2024" name="Plant">
        <title>Genomic evolution and insights into agronomic trait innovations of Sesamum species.</title>
        <authorList>
            <person name="Miao H."/>
            <person name="Wang L."/>
            <person name="Qu L."/>
            <person name="Liu H."/>
            <person name="Sun Y."/>
            <person name="Le M."/>
            <person name="Wang Q."/>
            <person name="Wei S."/>
            <person name="Zheng Y."/>
            <person name="Lin W."/>
            <person name="Duan Y."/>
            <person name="Cao H."/>
            <person name="Xiong S."/>
            <person name="Wang X."/>
            <person name="Wei L."/>
            <person name="Li C."/>
            <person name="Ma Q."/>
            <person name="Ju M."/>
            <person name="Zhao R."/>
            <person name="Li G."/>
            <person name="Mu C."/>
            <person name="Tian Q."/>
            <person name="Mei H."/>
            <person name="Zhang T."/>
            <person name="Gao T."/>
            <person name="Zhang H."/>
        </authorList>
    </citation>
    <scope>NUCLEOTIDE SEQUENCE</scope>
    <source>
        <strain evidence="1">3651</strain>
    </source>
</reference>
<comment type="caution">
    <text evidence="1">The sequence shown here is derived from an EMBL/GenBank/DDBJ whole genome shotgun (WGS) entry which is preliminary data.</text>
</comment>
<protein>
    <submittedName>
        <fullName evidence="1">Uncharacterized protein</fullName>
    </submittedName>
</protein>
<reference evidence="1" key="1">
    <citation type="submission" date="2020-06" db="EMBL/GenBank/DDBJ databases">
        <authorList>
            <person name="Li T."/>
            <person name="Hu X."/>
            <person name="Zhang T."/>
            <person name="Song X."/>
            <person name="Zhang H."/>
            <person name="Dai N."/>
            <person name="Sheng W."/>
            <person name="Hou X."/>
            <person name="Wei L."/>
        </authorList>
    </citation>
    <scope>NUCLEOTIDE SEQUENCE</scope>
    <source>
        <strain evidence="1">3651</strain>
        <tissue evidence="1">Leaf</tissue>
    </source>
</reference>
<dbReference type="Pfam" id="PF02458">
    <property type="entry name" value="Transferase"/>
    <property type="match status" value="1"/>
</dbReference>
<accession>A0AAE1XKF7</accession>
<dbReference type="Proteomes" id="UP001293254">
    <property type="component" value="Unassembled WGS sequence"/>
</dbReference>
<evidence type="ECO:0000313" key="2">
    <source>
        <dbReference type="Proteomes" id="UP001293254"/>
    </source>
</evidence>
<sequence length="118" mass="13353">MWSSHTPEFFQPDLPVLGPPVFDCKKEELDYTTFRQTSTAINYLKDKAKDSSSSTTVKITSFNAVLAFIWRCKALSNIDTKDRVSTLLNVVDLVKGESTIARFILRHRSASCLFISNM</sequence>
<dbReference type="EMBL" id="JACGWO010000013">
    <property type="protein sequence ID" value="KAK4413083.1"/>
    <property type="molecule type" value="Genomic_DNA"/>
</dbReference>
<name>A0AAE1XKF7_9LAMI</name>
<evidence type="ECO:0000313" key="1">
    <source>
        <dbReference type="EMBL" id="KAK4413083.1"/>
    </source>
</evidence>